<keyword evidence="9" id="KW-1185">Reference proteome</keyword>
<reference evidence="9" key="1">
    <citation type="submission" date="2019-06" db="EMBL/GenBank/DDBJ databases">
        <title>Alistipes onderdonkii subsp. vulgaris subsp. nov., Alistipes dispar sp. nov. and Alistipes communis sp. nov., isolated from human faeces, and creation of Alistipes onderdonkii subsp. onderdonkii subsp. nov.</title>
        <authorList>
            <person name="Sakamoto M."/>
            <person name="Ikeyama N."/>
            <person name="Ogata Y."/>
            <person name="Suda W."/>
            <person name="Iino T."/>
            <person name="Hattori M."/>
            <person name="Ohkuma M."/>
        </authorList>
    </citation>
    <scope>NUCLEOTIDE SEQUENCE [LARGE SCALE GENOMIC DNA]</scope>
    <source>
        <strain evidence="9">5CBH24</strain>
    </source>
</reference>
<dbReference type="InterPro" id="IPR036217">
    <property type="entry name" value="MethylDNA_cys_MeTrfase_DNAb"/>
</dbReference>
<evidence type="ECO:0000259" key="7">
    <source>
        <dbReference type="Pfam" id="PF01035"/>
    </source>
</evidence>
<evidence type="ECO:0000313" key="9">
    <source>
        <dbReference type="Proteomes" id="UP000318946"/>
    </source>
</evidence>
<evidence type="ECO:0000313" key="8">
    <source>
        <dbReference type="EMBL" id="BBL05197.1"/>
    </source>
</evidence>
<dbReference type="InterPro" id="IPR014048">
    <property type="entry name" value="MethylDNA_cys_MeTrfase_DNA-bd"/>
</dbReference>
<name>A0A4Y1WW85_9BACT</name>
<evidence type="ECO:0000256" key="1">
    <source>
        <dbReference type="ARBA" id="ARBA00001286"/>
    </source>
</evidence>
<dbReference type="CDD" id="cd06445">
    <property type="entry name" value="ATase"/>
    <property type="match status" value="1"/>
</dbReference>
<evidence type="ECO:0000256" key="5">
    <source>
        <dbReference type="ARBA" id="ARBA00023204"/>
    </source>
</evidence>
<dbReference type="EMBL" id="AP019735">
    <property type="protein sequence ID" value="BBL05197.1"/>
    <property type="molecule type" value="Genomic_DNA"/>
</dbReference>
<dbReference type="GeneID" id="78343224"/>
<dbReference type="AlphaFoldDB" id="A0A4Y1WW85"/>
<accession>A0A4Y1WW85</accession>
<dbReference type="InterPro" id="IPR052520">
    <property type="entry name" value="ATL_DNA_repair"/>
</dbReference>
<feature type="domain" description="Methylated-DNA-[protein]-cysteine S-methyltransferase DNA binding" evidence="7">
    <location>
        <begin position="3"/>
        <end position="78"/>
    </location>
</feature>
<dbReference type="InterPro" id="IPR036388">
    <property type="entry name" value="WH-like_DNA-bd_sf"/>
</dbReference>
<dbReference type="KEGG" id="acou:A5CBH24_25100"/>
<dbReference type="PANTHER" id="PTHR42942:SF1">
    <property type="entry name" value="ALKYLTRANSFERASE-LIKE PROTEIN 1"/>
    <property type="match status" value="1"/>
</dbReference>
<evidence type="ECO:0000256" key="6">
    <source>
        <dbReference type="ARBA" id="ARBA00049348"/>
    </source>
</evidence>
<dbReference type="Gene3D" id="1.10.10.10">
    <property type="entry name" value="Winged helix-like DNA-binding domain superfamily/Winged helix DNA-binding domain"/>
    <property type="match status" value="1"/>
</dbReference>
<protein>
    <submittedName>
        <fullName evidence="8">Methylated-DNA--protein-cysteine methyltransferase</fullName>
    </submittedName>
</protein>
<dbReference type="InterPro" id="IPR001497">
    <property type="entry name" value="MethylDNA_cys_MeTrfase_AS"/>
</dbReference>
<dbReference type="OrthoDB" id="9132167at2"/>
<dbReference type="Pfam" id="PF01035">
    <property type="entry name" value="DNA_binding_1"/>
    <property type="match status" value="1"/>
</dbReference>
<evidence type="ECO:0000256" key="3">
    <source>
        <dbReference type="ARBA" id="ARBA00022679"/>
    </source>
</evidence>
<keyword evidence="4" id="KW-0227">DNA damage</keyword>
<dbReference type="RefSeq" id="WP_141413408.1">
    <property type="nucleotide sequence ID" value="NZ_AP019735.1"/>
</dbReference>
<dbReference type="GO" id="GO:0032259">
    <property type="term" value="P:methylation"/>
    <property type="evidence" value="ECO:0007669"/>
    <property type="project" value="UniProtKB-KW"/>
</dbReference>
<dbReference type="SUPFAM" id="SSF46767">
    <property type="entry name" value="Methylated DNA-protein cysteine methyltransferase, C-terminal domain"/>
    <property type="match status" value="1"/>
</dbReference>
<comment type="catalytic activity">
    <reaction evidence="6">
        <text>a 6-O-methyl-2'-deoxyguanosine in DNA + L-cysteinyl-[protein] = S-methyl-L-cysteinyl-[protein] + a 2'-deoxyguanosine in DNA</text>
        <dbReference type="Rhea" id="RHEA:24000"/>
        <dbReference type="Rhea" id="RHEA-COMP:10131"/>
        <dbReference type="Rhea" id="RHEA-COMP:10132"/>
        <dbReference type="Rhea" id="RHEA-COMP:11367"/>
        <dbReference type="Rhea" id="RHEA-COMP:11368"/>
        <dbReference type="ChEBI" id="CHEBI:29950"/>
        <dbReference type="ChEBI" id="CHEBI:82612"/>
        <dbReference type="ChEBI" id="CHEBI:85445"/>
        <dbReference type="ChEBI" id="CHEBI:85448"/>
        <dbReference type="EC" id="2.1.1.63"/>
    </reaction>
</comment>
<evidence type="ECO:0000256" key="2">
    <source>
        <dbReference type="ARBA" id="ARBA00022603"/>
    </source>
</evidence>
<comment type="catalytic activity">
    <reaction evidence="1">
        <text>a 4-O-methyl-thymidine in DNA + L-cysteinyl-[protein] = a thymidine in DNA + S-methyl-L-cysteinyl-[protein]</text>
        <dbReference type="Rhea" id="RHEA:53428"/>
        <dbReference type="Rhea" id="RHEA-COMP:10131"/>
        <dbReference type="Rhea" id="RHEA-COMP:10132"/>
        <dbReference type="Rhea" id="RHEA-COMP:13555"/>
        <dbReference type="Rhea" id="RHEA-COMP:13556"/>
        <dbReference type="ChEBI" id="CHEBI:29950"/>
        <dbReference type="ChEBI" id="CHEBI:82612"/>
        <dbReference type="ChEBI" id="CHEBI:137386"/>
        <dbReference type="ChEBI" id="CHEBI:137387"/>
        <dbReference type="EC" id="2.1.1.63"/>
    </reaction>
</comment>
<organism evidence="8 9">
    <name type="scientific">Alistipes communis</name>
    <dbReference type="NCBI Taxonomy" id="2585118"/>
    <lineage>
        <taxon>Bacteria</taxon>
        <taxon>Pseudomonadati</taxon>
        <taxon>Bacteroidota</taxon>
        <taxon>Bacteroidia</taxon>
        <taxon>Bacteroidales</taxon>
        <taxon>Rikenellaceae</taxon>
        <taxon>Alistipes</taxon>
    </lineage>
</organism>
<dbReference type="NCBIfam" id="TIGR00589">
    <property type="entry name" value="ogt"/>
    <property type="match status" value="1"/>
</dbReference>
<keyword evidence="3 8" id="KW-0808">Transferase</keyword>
<dbReference type="GO" id="GO:0003908">
    <property type="term" value="F:methylated-DNA-[protein]-cysteine S-methyltransferase activity"/>
    <property type="evidence" value="ECO:0007669"/>
    <property type="project" value="UniProtKB-EC"/>
</dbReference>
<keyword evidence="5" id="KW-0234">DNA repair</keyword>
<sequence length="100" mass="11242">MGEFDAEIYDIVRQIPPGRVVTYGQLARLAQRPRWARRAGRALANAPEGLPCHRVVNSSGRLAPGWPAQRELLEREGVTFRRNGCVDLSKHLWEEIAPIA</sequence>
<dbReference type="Proteomes" id="UP000318946">
    <property type="component" value="Chromosome"/>
</dbReference>
<dbReference type="GO" id="GO:0006281">
    <property type="term" value="P:DNA repair"/>
    <property type="evidence" value="ECO:0007669"/>
    <property type="project" value="UniProtKB-KW"/>
</dbReference>
<dbReference type="PANTHER" id="PTHR42942">
    <property type="entry name" value="6-O-METHYLGUANINE DNA METHYLTRANSFERASE"/>
    <property type="match status" value="1"/>
</dbReference>
<proteinExistence type="predicted"/>
<dbReference type="PROSITE" id="PS00374">
    <property type="entry name" value="MGMT"/>
    <property type="match status" value="1"/>
</dbReference>
<gene>
    <name evidence="8" type="ORF">A5CBH24_25100</name>
</gene>
<keyword evidence="2 8" id="KW-0489">Methyltransferase</keyword>
<evidence type="ECO:0000256" key="4">
    <source>
        <dbReference type="ARBA" id="ARBA00022763"/>
    </source>
</evidence>